<feature type="non-terminal residue" evidence="1">
    <location>
        <position position="134"/>
    </location>
</feature>
<gene>
    <name evidence="1" type="ORF">EZS27_039167</name>
</gene>
<accession>A0A5J4PLI2</accession>
<name>A0A5J4PLI2_9ZZZZ</name>
<reference evidence="1" key="1">
    <citation type="submission" date="2019-03" db="EMBL/GenBank/DDBJ databases">
        <title>Single cell metagenomics reveals metabolic interactions within the superorganism composed of flagellate Streblomastix strix and complex community of Bacteroidetes bacteria on its surface.</title>
        <authorList>
            <person name="Treitli S.C."/>
            <person name="Kolisko M."/>
            <person name="Husnik F."/>
            <person name="Keeling P."/>
            <person name="Hampl V."/>
        </authorList>
    </citation>
    <scope>NUCLEOTIDE SEQUENCE</scope>
    <source>
        <strain evidence="1">STM</strain>
    </source>
</reference>
<evidence type="ECO:0000313" key="1">
    <source>
        <dbReference type="EMBL" id="KAA6309313.1"/>
    </source>
</evidence>
<dbReference type="AlphaFoldDB" id="A0A5J4PLI2"/>
<organism evidence="1">
    <name type="scientific">termite gut metagenome</name>
    <dbReference type="NCBI Taxonomy" id="433724"/>
    <lineage>
        <taxon>unclassified sequences</taxon>
        <taxon>metagenomes</taxon>
        <taxon>organismal metagenomes</taxon>
    </lineage>
</organism>
<sequence length="134" mass="15453">MDANLTGHLLSEIEGNIDINNISFTSPKSALFIKNINLSTTTFGKTKELIINSDFLKGKIEGEYSYQTIPATLFYSKIFTNQFLQTKFIYPFIDHVISEQLYISFIVIVHVEITYPFSTNKIAGNRIHDNFYRR</sequence>
<proteinExistence type="predicted"/>
<protein>
    <submittedName>
        <fullName evidence="1">Uncharacterized protein</fullName>
    </submittedName>
</protein>
<dbReference type="EMBL" id="SNRY01008007">
    <property type="protein sequence ID" value="KAA6309313.1"/>
    <property type="molecule type" value="Genomic_DNA"/>
</dbReference>
<comment type="caution">
    <text evidence="1">The sequence shown here is derived from an EMBL/GenBank/DDBJ whole genome shotgun (WGS) entry which is preliminary data.</text>
</comment>